<reference evidence="1 2" key="2">
    <citation type="submission" date="2019-08" db="EMBL/GenBank/DDBJ databases">
        <title>Jejuicoccus antrihumi gen. nov., sp. nov., a new member of the family Dermacoccaceae isolated from a cave.</title>
        <authorList>
            <person name="Schumann P."/>
            <person name="Kim I.S."/>
        </authorList>
    </citation>
    <scope>NUCLEOTIDE SEQUENCE [LARGE SCALE GENOMIC DNA]</scope>
    <source>
        <strain evidence="1 2">C5-26</strain>
    </source>
</reference>
<reference evidence="1 2" key="1">
    <citation type="submission" date="2019-05" db="EMBL/GenBank/DDBJ databases">
        <authorList>
            <person name="Lee S.D."/>
        </authorList>
    </citation>
    <scope>NUCLEOTIDE SEQUENCE [LARGE SCALE GENOMIC DNA]</scope>
    <source>
        <strain evidence="1 2">C5-26</strain>
    </source>
</reference>
<protein>
    <submittedName>
        <fullName evidence="1">Uncharacterized protein</fullName>
    </submittedName>
</protein>
<gene>
    <name evidence="1" type="ORF">FGL98_14470</name>
</gene>
<evidence type="ECO:0000313" key="1">
    <source>
        <dbReference type="EMBL" id="TWP35315.1"/>
    </source>
</evidence>
<dbReference type="RefSeq" id="WP_146317636.1">
    <property type="nucleotide sequence ID" value="NZ_VCQV01000020.1"/>
</dbReference>
<accession>A0A563DYP7</accession>
<evidence type="ECO:0000313" key="2">
    <source>
        <dbReference type="Proteomes" id="UP000320244"/>
    </source>
</evidence>
<dbReference type="Proteomes" id="UP000320244">
    <property type="component" value="Unassembled WGS sequence"/>
</dbReference>
<organism evidence="1 2">
    <name type="scientific">Leekyejoonella antrihumi</name>
    <dbReference type="NCBI Taxonomy" id="1660198"/>
    <lineage>
        <taxon>Bacteria</taxon>
        <taxon>Bacillati</taxon>
        <taxon>Actinomycetota</taxon>
        <taxon>Actinomycetes</taxon>
        <taxon>Micrococcales</taxon>
        <taxon>Dermacoccaceae</taxon>
        <taxon>Leekyejoonella</taxon>
    </lineage>
</organism>
<dbReference type="EMBL" id="VCQV01000020">
    <property type="protein sequence ID" value="TWP35315.1"/>
    <property type="molecule type" value="Genomic_DNA"/>
</dbReference>
<name>A0A563DYP7_9MICO</name>
<comment type="caution">
    <text evidence="1">The sequence shown here is derived from an EMBL/GenBank/DDBJ whole genome shotgun (WGS) entry which is preliminary data.</text>
</comment>
<sequence>MKTTDMTRGDMRCIQISMPTLSPVGGGFQGIAVPTLGVLQTSMRDRAFAARDAVHAGVIDYPSINKFADGVSRSAPDRPPA</sequence>
<keyword evidence="2" id="KW-1185">Reference proteome</keyword>
<proteinExistence type="predicted"/>
<dbReference type="AlphaFoldDB" id="A0A563DYP7"/>